<feature type="chain" id="PRO_5020426230" description="Leukocidin/Hemolysin toxin domain-containing protein" evidence="2">
    <location>
        <begin position="25"/>
        <end position="507"/>
    </location>
</feature>
<comment type="caution">
    <text evidence="4">The sequence shown here is derived from an EMBL/GenBank/DDBJ whole genome shotgun (WGS) entry which is preliminary data.</text>
</comment>
<feature type="domain" description="Leukocidin/Hemolysin toxin" evidence="3">
    <location>
        <begin position="247"/>
        <end position="496"/>
    </location>
</feature>
<dbReference type="Gene3D" id="2.70.240.10">
    <property type="entry name" value="Leukocidin/porin MspA"/>
    <property type="match status" value="1"/>
</dbReference>
<keyword evidence="5" id="KW-1185">Reference proteome</keyword>
<feature type="signal peptide" evidence="2">
    <location>
        <begin position="1"/>
        <end position="24"/>
    </location>
</feature>
<accession>A0A4Q0YWN3</accession>
<evidence type="ECO:0000313" key="4">
    <source>
        <dbReference type="EMBL" id="RXJ73629.1"/>
    </source>
</evidence>
<evidence type="ECO:0000256" key="1">
    <source>
        <dbReference type="ARBA" id="ARBA00022729"/>
    </source>
</evidence>
<organism evidence="4 5">
    <name type="scientific">Veronia nyctiphanis</name>
    <dbReference type="NCBI Taxonomy" id="1278244"/>
    <lineage>
        <taxon>Bacteria</taxon>
        <taxon>Pseudomonadati</taxon>
        <taxon>Pseudomonadota</taxon>
        <taxon>Gammaproteobacteria</taxon>
        <taxon>Vibrionales</taxon>
        <taxon>Vibrionaceae</taxon>
        <taxon>Veronia</taxon>
    </lineage>
</organism>
<name>A0A4Q0YWN3_9GAMM</name>
<sequence>MVVIMKIVLSSFVAAALSSSSVYGTTQFGNDSFLGKRLITDSNSVYVNSEQVNSSDIRLIRDKLSKGYTLVIDNSDAYNADSAKENTRNILGVGFASPFVLARMVNGQLDFETINVEGDDSTPYNNILSSAATKKTISAAVNEASKEKSRDSTYQFAKSLTRNSASGPIVGLPEGQSETNSYTFTVKAKKYNIRCITPSLEYNWWKGHHEFRGPGEDVCGGKANSNIRYTVDLVRSEGVNGISGVAENKKYVRVSVLPESGGTGIHLTNTLHEKTVNVSQTLLSPFADNYSFSVGTNDIDIELIGHTPSQANPDTTRSETNGFTVGVSLSAGANGSGGSSGGSGGGDVSASVNYSYTHQRTITVVTNEYTLENQSGYKPERAAWTWNRKYGLNKCDWLKRRDHGVMCKFTGGFWEKGAFNLKMFSAISHKNFVPGFSASFEASPDKEGISTFDIEGSVGVMSLLATSYYPLLRVTKITDEHVTNVALNTSFDIDWNKGVFSDETVTD</sequence>
<dbReference type="GO" id="GO:0005576">
    <property type="term" value="C:extracellular region"/>
    <property type="evidence" value="ECO:0007669"/>
    <property type="project" value="InterPro"/>
</dbReference>
<dbReference type="Proteomes" id="UP000290287">
    <property type="component" value="Unassembled WGS sequence"/>
</dbReference>
<gene>
    <name evidence="4" type="ORF">CS022_07700</name>
</gene>
<protein>
    <recommendedName>
        <fullName evidence="3">Leukocidin/Hemolysin toxin domain-containing protein</fullName>
    </recommendedName>
</protein>
<dbReference type="EMBL" id="PEIB01000007">
    <property type="protein sequence ID" value="RXJ73629.1"/>
    <property type="molecule type" value="Genomic_DNA"/>
</dbReference>
<dbReference type="Pfam" id="PF07968">
    <property type="entry name" value="Leukocidin"/>
    <property type="match status" value="1"/>
</dbReference>
<dbReference type="Gene3D" id="2.70.240.20">
    <property type="entry name" value="Leukocidin/Hemolysin toxin, cytolysin domain"/>
    <property type="match status" value="1"/>
</dbReference>
<reference evidence="4 5" key="1">
    <citation type="submission" date="2017-10" db="EMBL/GenBank/DDBJ databases">
        <title>Nyctiphanis sp. nov., isolated from the stomach of the euphausiid Nyctiphanes simplex (Hansen, 1911) in the Gulf of California.</title>
        <authorList>
            <person name="Gomez-Gil B."/>
            <person name="Aguilar-Mendez M."/>
            <person name="Lopez-Cortes A."/>
            <person name="Gomez-Gutierrez J."/>
            <person name="Roque A."/>
            <person name="Lang E."/>
            <person name="Gonzalez-Castillo A."/>
        </authorList>
    </citation>
    <scope>NUCLEOTIDE SEQUENCE [LARGE SCALE GENOMIC DNA]</scope>
    <source>
        <strain evidence="4 5">CAIM 600</strain>
    </source>
</reference>
<dbReference type="AlphaFoldDB" id="A0A4Q0YWN3"/>
<keyword evidence="1 2" id="KW-0732">Signal</keyword>
<evidence type="ECO:0000259" key="3">
    <source>
        <dbReference type="Pfam" id="PF07968"/>
    </source>
</evidence>
<dbReference type="GO" id="GO:0051715">
    <property type="term" value="P:cytolysis in another organism"/>
    <property type="evidence" value="ECO:0007669"/>
    <property type="project" value="InterPro"/>
</dbReference>
<dbReference type="InterPro" id="IPR016183">
    <property type="entry name" value="Leukocidin/Hemolysin_toxin"/>
</dbReference>
<proteinExistence type="predicted"/>
<evidence type="ECO:0000256" key="2">
    <source>
        <dbReference type="SAM" id="SignalP"/>
    </source>
</evidence>
<evidence type="ECO:0000313" key="5">
    <source>
        <dbReference type="Proteomes" id="UP000290287"/>
    </source>
</evidence>